<protein>
    <recommendedName>
        <fullName evidence="3">Phage protein</fullName>
    </recommendedName>
</protein>
<evidence type="ECO:0000313" key="1">
    <source>
        <dbReference type="EMBL" id="STY71269.1"/>
    </source>
</evidence>
<evidence type="ECO:0000313" key="2">
    <source>
        <dbReference type="Proteomes" id="UP000255234"/>
    </source>
</evidence>
<evidence type="ECO:0008006" key="3">
    <source>
        <dbReference type="Google" id="ProtNLM"/>
    </source>
</evidence>
<name>A0A378NUB9_9FIRM</name>
<dbReference type="Proteomes" id="UP000255234">
    <property type="component" value="Unassembled WGS sequence"/>
</dbReference>
<dbReference type="RefSeq" id="WP_115151629.1">
    <property type="nucleotide sequence ID" value="NZ_UGPP01000001.1"/>
</dbReference>
<dbReference type="InterPro" id="IPR025915">
    <property type="entry name" value="Phage_gp49_66"/>
</dbReference>
<reference evidence="1 2" key="1">
    <citation type="submission" date="2018-06" db="EMBL/GenBank/DDBJ databases">
        <authorList>
            <consortium name="Pathogen Informatics"/>
            <person name="Doyle S."/>
        </authorList>
    </citation>
    <scope>NUCLEOTIDE SEQUENCE [LARGE SCALE GENOMIC DNA]</scope>
    <source>
        <strain evidence="1 2">NCTC10571</strain>
    </source>
</reference>
<dbReference type="AlphaFoldDB" id="A0A378NUB9"/>
<gene>
    <name evidence="1" type="ORF">NCTC10571_01425</name>
</gene>
<dbReference type="EMBL" id="UGPP01000001">
    <property type="protein sequence ID" value="STY71269.1"/>
    <property type="molecule type" value="Genomic_DNA"/>
</dbReference>
<accession>A0A378NUB9</accession>
<sequence length="143" mass="16273">MKNYISVKMIKAEPCKAWKDFKGHMTGDEGYKIYYPDGYVSWCPKDIFEAQYLELEKENTISQSDVDNFISKVEAIKMGDKTTVVQATFKNGFSMVSGSSCVEPKNFDMEIGKQCCMEKIKDHVWGFLGFLLQSAKNGFKGDE</sequence>
<proteinExistence type="predicted"/>
<organism evidence="1 2">
    <name type="scientific">Megamonas hypermegale</name>
    <dbReference type="NCBI Taxonomy" id="158847"/>
    <lineage>
        <taxon>Bacteria</taxon>
        <taxon>Bacillati</taxon>
        <taxon>Bacillota</taxon>
        <taxon>Negativicutes</taxon>
        <taxon>Selenomonadales</taxon>
        <taxon>Selenomonadaceae</taxon>
        <taxon>Megamonas</taxon>
    </lineage>
</organism>
<dbReference type="Pfam" id="PF13876">
    <property type="entry name" value="Phage_gp49_66"/>
    <property type="match status" value="1"/>
</dbReference>